<evidence type="ECO:0000313" key="3">
    <source>
        <dbReference type="Proteomes" id="UP000799770"/>
    </source>
</evidence>
<dbReference type="AlphaFoldDB" id="A0A6A5ZQZ6"/>
<dbReference type="Proteomes" id="UP000799770">
    <property type="component" value="Unassembled WGS sequence"/>
</dbReference>
<dbReference type="SUPFAM" id="SSF50370">
    <property type="entry name" value="Ricin B-like lectins"/>
    <property type="match status" value="1"/>
</dbReference>
<dbReference type="CDD" id="cd00161">
    <property type="entry name" value="beta-trefoil_Ricin-like"/>
    <property type="match status" value="1"/>
</dbReference>
<keyword evidence="3" id="KW-1185">Reference proteome</keyword>
<dbReference type="Gene3D" id="2.80.10.50">
    <property type="match status" value="1"/>
</dbReference>
<name>A0A6A5ZQZ6_9PLEO</name>
<dbReference type="Pfam" id="PF14200">
    <property type="entry name" value="RicinB_lectin_2"/>
    <property type="match status" value="1"/>
</dbReference>
<proteinExistence type="predicted"/>
<dbReference type="InterPro" id="IPR000772">
    <property type="entry name" value="Ricin_B_lectin"/>
</dbReference>
<gene>
    <name evidence="2" type="ORF">BDV96DRAFT_640165</name>
</gene>
<dbReference type="InterPro" id="IPR035992">
    <property type="entry name" value="Ricin_B-like_lectins"/>
</dbReference>
<protein>
    <recommendedName>
        <fullName evidence="1">Ricin B lectin domain-containing protein</fullName>
    </recommendedName>
</protein>
<dbReference type="EMBL" id="ML977311">
    <property type="protein sequence ID" value="KAF2122100.1"/>
    <property type="molecule type" value="Genomic_DNA"/>
</dbReference>
<organism evidence="2 3">
    <name type="scientific">Lophiotrema nucula</name>
    <dbReference type="NCBI Taxonomy" id="690887"/>
    <lineage>
        <taxon>Eukaryota</taxon>
        <taxon>Fungi</taxon>
        <taxon>Dikarya</taxon>
        <taxon>Ascomycota</taxon>
        <taxon>Pezizomycotina</taxon>
        <taxon>Dothideomycetes</taxon>
        <taxon>Pleosporomycetidae</taxon>
        <taxon>Pleosporales</taxon>
        <taxon>Lophiotremataceae</taxon>
        <taxon>Lophiotrema</taxon>
    </lineage>
</organism>
<sequence length="218" mass="23277">MLCGLLGSLSFHYSCERAIYHFWRQATVTEPHNNVLGIDPLKRVISSTVNISALDSQLFKVEFQTAQNSYLITNPTTGFALEVAGGNSASATPIVLSAPSGGTSQLWDIQPVIGQSNFYTVTNVASRTVLEETGSPSQVTASILSAFPSQYWEFQLTAGFNPAPKPPAGLPGPGRPGDTMQVTLFPTGNICGNPQCGRTFICAADYNRNVKPMGYPGV</sequence>
<reference evidence="2" key="1">
    <citation type="journal article" date="2020" name="Stud. Mycol.">
        <title>101 Dothideomycetes genomes: a test case for predicting lifestyles and emergence of pathogens.</title>
        <authorList>
            <person name="Haridas S."/>
            <person name="Albert R."/>
            <person name="Binder M."/>
            <person name="Bloem J."/>
            <person name="Labutti K."/>
            <person name="Salamov A."/>
            <person name="Andreopoulos B."/>
            <person name="Baker S."/>
            <person name="Barry K."/>
            <person name="Bills G."/>
            <person name="Bluhm B."/>
            <person name="Cannon C."/>
            <person name="Castanera R."/>
            <person name="Culley D."/>
            <person name="Daum C."/>
            <person name="Ezra D."/>
            <person name="Gonzalez J."/>
            <person name="Henrissat B."/>
            <person name="Kuo A."/>
            <person name="Liang C."/>
            <person name="Lipzen A."/>
            <person name="Lutzoni F."/>
            <person name="Magnuson J."/>
            <person name="Mondo S."/>
            <person name="Nolan M."/>
            <person name="Ohm R."/>
            <person name="Pangilinan J."/>
            <person name="Park H.-J."/>
            <person name="Ramirez L."/>
            <person name="Alfaro M."/>
            <person name="Sun H."/>
            <person name="Tritt A."/>
            <person name="Yoshinaga Y."/>
            <person name="Zwiers L.-H."/>
            <person name="Turgeon B."/>
            <person name="Goodwin S."/>
            <person name="Spatafora J."/>
            <person name="Crous P."/>
            <person name="Grigoriev I."/>
        </authorList>
    </citation>
    <scope>NUCLEOTIDE SEQUENCE</scope>
    <source>
        <strain evidence="2">CBS 627.86</strain>
    </source>
</reference>
<dbReference type="OrthoDB" id="3066851at2759"/>
<feature type="domain" description="Ricin B lectin" evidence="1">
    <location>
        <begin position="56"/>
        <end position="136"/>
    </location>
</feature>
<accession>A0A6A5ZQZ6</accession>
<evidence type="ECO:0000259" key="1">
    <source>
        <dbReference type="Pfam" id="PF14200"/>
    </source>
</evidence>
<evidence type="ECO:0000313" key="2">
    <source>
        <dbReference type="EMBL" id="KAF2122100.1"/>
    </source>
</evidence>